<dbReference type="InterPro" id="IPR029787">
    <property type="entry name" value="Nucleotide_cyclase"/>
</dbReference>
<dbReference type="InterPro" id="IPR001054">
    <property type="entry name" value="A/G_cyclase"/>
</dbReference>
<evidence type="ECO:0000256" key="1">
    <source>
        <dbReference type="SAM" id="Phobius"/>
    </source>
</evidence>
<dbReference type="Gene3D" id="3.30.70.1230">
    <property type="entry name" value="Nucleotide cyclase"/>
    <property type="match status" value="1"/>
</dbReference>
<feature type="transmembrane region" description="Helical" evidence="1">
    <location>
        <begin position="317"/>
        <end position="337"/>
    </location>
</feature>
<dbReference type="GO" id="GO:0004016">
    <property type="term" value="F:adenylate cyclase activity"/>
    <property type="evidence" value="ECO:0007669"/>
    <property type="project" value="UniProtKB-ARBA"/>
</dbReference>
<sequence>MKKFFLVFICAFFLASCTESYNFVSQSVIKGVFDAENIAVGDIQVLEGDWIFIPNKFVNPLEDFSGYSRFENINKSWHRYEDRLSVYGYGTYALKIKNLSSNGVYAIKTATISSACIAYLDGKEIYRSGIAGSSYKQETFDWDAAFIPLPTLGKEEVILVFHVSNFNDNKAGFLKPIEFGFFSTLLDKKNASILTLTILAGILLLAAAFFISLFIFYPKEKHSLYFGLLSANFCLRICCYDEFLLTIIMPSINGELLFKIGYTTLSLGLVFTSLFVHNLFSKTKSKYWAILCIPAILYIIVNIFAPIRVSAELLQPAQIYVLLFAAYNIIIVIKAALRKDTSAILFLIGFSIFLILSVRDILIANRVIQGFFLSHVGVLVLLIPMAIVILRTFRESADKVIRITEQIEATNKALAKFVPNEFMKFLSKKHVDIKLGDNVLKDMYIAFIHLSVYTGLKTENERLSLLNIYNDTLASINPIIQTHNGFIDKYLPEGLMVLFYGSADDVIKCMLEIKDIVHCENLDRQINLLPKINLAVGIHYGRLMLGTIGEEQRMDGTVISDVVNVASRLHFYALKKEVDIFISEAVKKNMSDLLNDEVVFKYNGLVRFRGKDEPLKIYEVRRVCR</sequence>
<feature type="transmembrane region" description="Helical" evidence="1">
    <location>
        <begin position="260"/>
        <end position="280"/>
    </location>
</feature>
<keyword evidence="1" id="KW-1133">Transmembrane helix</keyword>
<dbReference type="EMBL" id="CP038804">
    <property type="protein sequence ID" value="UTY34486.1"/>
    <property type="molecule type" value="Genomic_DNA"/>
</dbReference>
<keyword evidence="1" id="KW-0472">Membrane</keyword>
<feature type="transmembrane region" description="Helical" evidence="1">
    <location>
        <begin position="344"/>
        <end position="364"/>
    </location>
</feature>
<dbReference type="SUPFAM" id="SSF55073">
    <property type="entry name" value="Nucleotide cyclase"/>
    <property type="match status" value="1"/>
</dbReference>
<dbReference type="PANTHER" id="PTHR43081">
    <property type="entry name" value="ADENYLATE CYCLASE, TERMINAL-DIFFERENTIATION SPECIFIC-RELATED"/>
    <property type="match status" value="1"/>
</dbReference>
<gene>
    <name evidence="3" type="ORF">E4N74_11090</name>
</gene>
<feature type="domain" description="Guanylate cyclase" evidence="2">
    <location>
        <begin position="444"/>
        <end position="570"/>
    </location>
</feature>
<organism evidence="3 4">
    <name type="scientific">Treponema putidum</name>
    <dbReference type="NCBI Taxonomy" id="221027"/>
    <lineage>
        <taxon>Bacteria</taxon>
        <taxon>Pseudomonadati</taxon>
        <taxon>Spirochaetota</taxon>
        <taxon>Spirochaetia</taxon>
        <taxon>Spirochaetales</taxon>
        <taxon>Treponemataceae</taxon>
        <taxon>Treponema</taxon>
    </lineage>
</organism>
<feature type="transmembrane region" description="Helical" evidence="1">
    <location>
        <begin position="287"/>
        <end position="305"/>
    </location>
</feature>
<dbReference type="Pfam" id="PF07695">
    <property type="entry name" value="7TMR-DISM_7TM"/>
    <property type="match status" value="1"/>
</dbReference>
<dbReference type="CDD" id="cd07302">
    <property type="entry name" value="CHD"/>
    <property type="match status" value="1"/>
</dbReference>
<feature type="transmembrane region" description="Helical" evidence="1">
    <location>
        <begin position="224"/>
        <end position="248"/>
    </location>
</feature>
<dbReference type="GO" id="GO:0035556">
    <property type="term" value="P:intracellular signal transduction"/>
    <property type="evidence" value="ECO:0007669"/>
    <property type="project" value="InterPro"/>
</dbReference>
<name>A0AAE9SK38_9SPIR</name>
<dbReference type="RefSeq" id="WP_255817649.1">
    <property type="nucleotide sequence ID" value="NZ_CP038804.1"/>
</dbReference>
<dbReference type="PROSITE" id="PS51257">
    <property type="entry name" value="PROKAR_LIPOPROTEIN"/>
    <property type="match status" value="1"/>
</dbReference>
<feature type="transmembrane region" description="Helical" evidence="1">
    <location>
        <begin position="193"/>
        <end position="217"/>
    </location>
</feature>
<dbReference type="Pfam" id="PF00211">
    <property type="entry name" value="Guanylate_cyc"/>
    <property type="match status" value="1"/>
</dbReference>
<dbReference type="PROSITE" id="PS50125">
    <property type="entry name" value="GUANYLATE_CYCLASE_2"/>
    <property type="match status" value="1"/>
</dbReference>
<accession>A0AAE9SK38</accession>
<feature type="transmembrane region" description="Helical" evidence="1">
    <location>
        <begin position="370"/>
        <end position="393"/>
    </location>
</feature>
<proteinExistence type="predicted"/>
<dbReference type="AlphaFoldDB" id="A0AAE9SK38"/>
<evidence type="ECO:0000313" key="4">
    <source>
        <dbReference type="Proteomes" id="UP001058682"/>
    </source>
</evidence>
<reference evidence="3" key="1">
    <citation type="submission" date="2019-04" db="EMBL/GenBank/DDBJ databases">
        <title>Whole genome sequencing of oral phylogroup 2 treponemes.</title>
        <authorList>
            <person name="Chan Y."/>
            <person name="Zeng H.H."/>
            <person name="Yu X.L."/>
            <person name="Leung W.K."/>
            <person name="Watt R.M."/>
        </authorList>
    </citation>
    <scope>NUCLEOTIDE SEQUENCE</scope>
    <source>
        <strain evidence="3">OMZ 835</strain>
    </source>
</reference>
<dbReference type="InterPro" id="IPR050697">
    <property type="entry name" value="Adenylyl/Guanylyl_Cyclase_3/4"/>
</dbReference>
<evidence type="ECO:0000259" key="2">
    <source>
        <dbReference type="PROSITE" id="PS50125"/>
    </source>
</evidence>
<dbReference type="PANTHER" id="PTHR43081:SF1">
    <property type="entry name" value="ADENYLATE CYCLASE, TERMINAL-DIFFERENTIATION SPECIFIC"/>
    <property type="match status" value="1"/>
</dbReference>
<dbReference type="InterPro" id="IPR011623">
    <property type="entry name" value="7TMR_DISM_rcpt_extracell_dom1"/>
</dbReference>
<evidence type="ECO:0000313" key="3">
    <source>
        <dbReference type="EMBL" id="UTY34486.1"/>
    </source>
</evidence>
<keyword evidence="1" id="KW-0812">Transmembrane</keyword>
<dbReference type="GO" id="GO:0009190">
    <property type="term" value="P:cyclic nucleotide biosynthetic process"/>
    <property type="evidence" value="ECO:0007669"/>
    <property type="project" value="InterPro"/>
</dbReference>
<dbReference type="Proteomes" id="UP001058682">
    <property type="component" value="Chromosome"/>
</dbReference>
<protein>
    <submittedName>
        <fullName evidence="3">Adenylate/guanylate cyclase domain-containing protein</fullName>
    </submittedName>
</protein>